<evidence type="ECO:0000259" key="2">
    <source>
        <dbReference type="SMART" id="SM00834"/>
    </source>
</evidence>
<accession>A0ABY2RGL4</accession>
<evidence type="ECO:0000256" key="1">
    <source>
        <dbReference type="SAM" id="MobiDB-lite"/>
    </source>
</evidence>
<protein>
    <submittedName>
        <fullName evidence="3">Zinc ribbon domain-containing protein</fullName>
    </submittedName>
</protein>
<dbReference type="Proteomes" id="UP000305109">
    <property type="component" value="Unassembled WGS sequence"/>
</dbReference>
<comment type="caution">
    <text evidence="3">The sequence shown here is derived from an EMBL/GenBank/DDBJ whole genome shotgun (WGS) entry which is preliminary data.</text>
</comment>
<dbReference type="SMART" id="SM00834">
    <property type="entry name" value="CxxC_CXXC_SSSS"/>
    <property type="match status" value="1"/>
</dbReference>
<dbReference type="RefSeq" id="WP_136911216.1">
    <property type="nucleotide sequence ID" value="NZ_SUMD01000009.1"/>
</dbReference>
<dbReference type="EMBL" id="SUMD01000009">
    <property type="protein sequence ID" value="TJZ76067.1"/>
    <property type="molecule type" value="Genomic_DNA"/>
</dbReference>
<feature type="region of interest" description="Disordered" evidence="1">
    <location>
        <begin position="61"/>
        <end position="93"/>
    </location>
</feature>
<organism evidence="3 4">
    <name type="scientific">Rhodococcus oryzae</name>
    <dbReference type="NCBI Taxonomy" id="2571143"/>
    <lineage>
        <taxon>Bacteria</taxon>
        <taxon>Bacillati</taxon>
        <taxon>Actinomycetota</taxon>
        <taxon>Actinomycetes</taxon>
        <taxon>Mycobacteriales</taxon>
        <taxon>Nocardiaceae</taxon>
        <taxon>Rhodococcus</taxon>
    </lineage>
</organism>
<dbReference type="InterPro" id="IPR013429">
    <property type="entry name" value="Regulatory_FmdB_Zinc_ribbon"/>
</dbReference>
<proteinExistence type="predicted"/>
<sequence length="93" mass="9992">MPYYQFTCRSCGSFDCNYAMADVPLESACPHCANTSARSFGGAGLVKTRSAATRLIDQTKRTASEPAVVGAPPSNTGSRAFTRNPLHRKLPRP</sequence>
<evidence type="ECO:0000313" key="3">
    <source>
        <dbReference type="EMBL" id="TJZ76067.1"/>
    </source>
</evidence>
<feature type="domain" description="Putative regulatory protein FmdB zinc ribbon" evidence="2">
    <location>
        <begin position="1"/>
        <end position="41"/>
    </location>
</feature>
<reference evidence="3 4" key="1">
    <citation type="submission" date="2019-04" db="EMBL/GenBank/DDBJ databases">
        <title>Rhodococcus oryzae sp. nov., a novel actinomycete isolated from rhizosphere soil of rice (Oryza sativa L.).</title>
        <authorList>
            <person name="Li C."/>
        </authorList>
    </citation>
    <scope>NUCLEOTIDE SEQUENCE [LARGE SCALE GENOMIC DNA]</scope>
    <source>
        <strain evidence="3 4">NEAU-CX67</strain>
    </source>
</reference>
<dbReference type="NCBIfam" id="TIGR02605">
    <property type="entry name" value="CxxC_CxxC_SSSS"/>
    <property type="match status" value="1"/>
</dbReference>
<evidence type="ECO:0000313" key="4">
    <source>
        <dbReference type="Proteomes" id="UP000305109"/>
    </source>
</evidence>
<keyword evidence="4" id="KW-1185">Reference proteome</keyword>
<name>A0ABY2RGL4_9NOCA</name>
<gene>
    <name evidence="3" type="ORF">FCG67_18840</name>
</gene>